<evidence type="ECO:0000313" key="1">
    <source>
        <dbReference type="EMBL" id="QHU34965.1"/>
    </source>
</evidence>
<dbReference type="AlphaFoldDB" id="A0A6C0LY53"/>
<name>A0A6C0LY53_9ZZZZ</name>
<dbReference type="SUPFAM" id="SSF49899">
    <property type="entry name" value="Concanavalin A-like lectins/glucanases"/>
    <property type="match status" value="1"/>
</dbReference>
<protein>
    <submittedName>
        <fullName evidence="1">Uncharacterized protein</fullName>
    </submittedName>
</protein>
<dbReference type="EMBL" id="MN740582">
    <property type="protein sequence ID" value="QHU34965.1"/>
    <property type="molecule type" value="Genomic_DNA"/>
</dbReference>
<accession>A0A6C0LY53</accession>
<organism evidence="1">
    <name type="scientific">viral metagenome</name>
    <dbReference type="NCBI Taxonomy" id="1070528"/>
    <lineage>
        <taxon>unclassified sequences</taxon>
        <taxon>metagenomes</taxon>
        <taxon>organismal metagenomes</taxon>
    </lineage>
</organism>
<sequence length="1248" mass="138101">MSISFSHFSGAISFSTIQTEFGGTNPINLSEYLIGDYVKGTNIPSKNINYTTNVSTATQISVLNFYNKRNFQYDSYEYIVPGNRTGSMIETGGTTIINLSGGGSNASIGTVGFPFFWFGTDYGSTNNIQWNTDNAITFGGGSLSSTNLAWSLPTTAKSFLVGADKEGRRYTQMSKGFPSSVLYNHQFKRFIVKAADSSTEGASSRYELDINLIRGPFYQYIELKIVKWLTSTPMIIGTWNISDGVKFYNPFTLNSLSPPVGTGSSLVLRGSLKGTDWVAYLNYYMNIPYATITPTDYITLSLGTNLVLRLDGINIDGSNNTTLTGGGKISSWYNSGKQAGLTTTQGTLTRQPTYNSKGGCIFNGTNLLISNVDLSSYSNMNIFMVFAKRANVNIQFLWGQSIDNLRKVYISFQTIGSITFGGSISEILYDTPLNTTVIVNCEYNLQNTGTGNGGTGTGKAYINNNLKLSNIRSVAPVGATQTYFGASTASASSGFNGIIYEIIVINRTLTETERTNIYKFLEIKWGPTLYNDAITSMGNNLVYRVDGNNIDGVNNTTLPVGSNISYLYNSGNNYNKIRPFASSTQSEALKMPIFIRNGILFNDGKKMGTNVQLRYYPQMNIFVVWKKMQTSTTNRWLWSEYYGPFTETNLYINRSLYIGSDTSVTIGFGAGSVLTITYTFPLYATTVVNCEYNTVGTNGKFYINNLLLGTCNNTDFTNYVSTAVSNYGSAPATYTSSDPFTADNASLNGIIYEIIIIDKLLSDTERDNIYNFLNVKWGPFYTDAITIMGDKLVLRLDGYNIDGKKNSTLTSESKISSWFNSGNTYSLTTSQSTLALQPTYNTNGVEFLNNSTTVLITDVNFNNYPIMNIFLVFKKTVNVPAGGAKYLWASSDATSVKSVWLSDNYLNIATGGTGGTTVTVEYTFPIGETFIINCEYNTNSSKMYIDNILKKTFSVTNSSSTDVFLTCFGNISLSAPIASTINGIFYEIIIINRDLLDIERNNIYNCLNNKWDTYFDPMGTNLILRHDGKNIDGTNNSTLTSGTSTISSWFNSGNVASLTTTQTDVAKRPIYTNNSAVFNTVRGLVSTIALYDYQIMNIFIVWSLTTMPDSVSTYTLFTDELYRRYIWIQSSPSSRIVIGTGYSGTSQAQYLVFPTFALNTTVIYNLEYNLVGQPANFYINNILKATFTTLIAARQDNKGAAKTYFGFHADYGYNLNGIIYEIIIINRILKTNERTNTYNFLKTRWNVP</sequence>
<proteinExistence type="predicted"/>
<reference evidence="1" key="1">
    <citation type="journal article" date="2020" name="Nature">
        <title>Giant virus diversity and host interactions through global metagenomics.</title>
        <authorList>
            <person name="Schulz F."/>
            <person name="Roux S."/>
            <person name="Paez-Espino D."/>
            <person name="Jungbluth S."/>
            <person name="Walsh D.A."/>
            <person name="Denef V.J."/>
            <person name="McMahon K.D."/>
            <person name="Konstantinidis K.T."/>
            <person name="Eloe-Fadrosh E.A."/>
            <person name="Kyrpides N.C."/>
            <person name="Woyke T."/>
        </authorList>
    </citation>
    <scope>NUCLEOTIDE SEQUENCE</scope>
    <source>
        <strain evidence="1">GVMAG-S-1017244-22</strain>
    </source>
</reference>
<dbReference type="InterPro" id="IPR013320">
    <property type="entry name" value="ConA-like_dom_sf"/>
</dbReference>